<evidence type="ECO:0000313" key="6">
    <source>
        <dbReference type="EMBL" id="KAF4501500.1"/>
    </source>
</evidence>
<feature type="binding site" evidence="2">
    <location>
        <begin position="1149"/>
        <end position="1151"/>
    </location>
    <ligand>
        <name>L-glutamate</name>
        <dbReference type="ChEBI" id="CHEBI:29985"/>
    </ligand>
</feature>
<gene>
    <name evidence="6" type="ORF">FAGAP_2293</name>
</gene>
<organism evidence="6 7">
    <name type="scientific">Fusarium agapanthi</name>
    <dbReference type="NCBI Taxonomy" id="1803897"/>
    <lineage>
        <taxon>Eukaryota</taxon>
        <taxon>Fungi</taxon>
        <taxon>Dikarya</taxon>
        <taxon>Ascomycota</taxon>
        <taxon>Pezizomycotina</taxon>
        <taxon>Sordariomycetes</taxon>
        <taxon>Hypocreomycetidae</taxon>
        <taxon>Hypocreales</taxon>
        <taxon>Nectriaceae</taxon>
        <taxon>Fusarium</taxon>
        <taxon>Fusarium fujikuroi species complex</taxon>
    </lineage>
</organism>
<dbReference type="GO" id="GO:0036374">
    <property type="term" value="F:glutathione hydrolase activity"/>
    <property type="evidence" value="ECO:0007669"/>
    <property type="project" value="UniProtKB-UniRule"/>
</dbReference>
<feature type="active site" description="Nucleophile" evidence="1">
    <location>
        <position position="1131"/>
    </location>
</feature>
<dbReference type="GO" id="GO:0103068">
    <property type="term" value="F:leukotriene C4 gamma-glutamyl transferase activity"/>
    <property type="evidence" value="ECO:0007669"/>
    <property type="project" value="UniProtKB-EC"/>
</dbReference>
<accession>A0A9P5E9K1</accession>
<dbReference type="Pfam" id="PF06985">
    <property type="entry name" value="HET"/>
    <property type="match status" value="1"/>
</dbReference>
<proteinExistence type="predicted"/>
<keyword evidence="4" id="KW-0472">Membrane</keyword>
<dbReference type="SUPFAM" id="SSF56235">
    <property type="entry name" value="N-terminal nucleophile aminohydrolases (Ntn hydrolases)"/>
    <property type="match status" value="1"/>
</dbReference>
<dbReference type="NCBIfam" id="TIGR00066">
    <property type="entry name" value="g_glut_trans"/>
    <property type="match status" value="1"/>
</dbReference>
<dbReference type="InterPro" id="IPR000101">
    <property type="entry name" value="GGT_peptidase"/>
</dbReference>
<feature type="binding site" evidence="2">
    <location>
        <position position="854"/>
    </location>
    <ligand>
        <name>L-glutamate</name>
        <dbReference type="ChEBI" id="CHEBI:29985"/>
    </ligand>
</feature>
<dbReference type="PANTHER" id="PTHR11686">
    <property type="entry name" value="GAMMA GLUTAMYL TRANSPEPTIDASE"/>
    <property type="match status" value="1"/>
</dbReference>
<keyword evidence="3" id="KW-0012">Acyltransferase</keyword>
<dbReference type="InterPro" id="IPR010730">
    <property type="entry name" value="HET"/>
</dbReference>
<feature type="binding site" evidence="2">
    <location>
        <position position="1173"/>
    </location>
    <ligand>
        <name>L-glutamate</name>
        <dbReference type="ChEBI" id="CHEBI:29985"/>
    </ligand>
</feature>
<comment type="catalytic activity">
    <reaction evidence="3">
        <text>glutathione + H2O = L-cysteinylglycine + L-glutamate</text>
        <dbReference type="Rhea" id="RHEA:28807"/>
        <dbReference type="ChEBI" id="CHEBI:15377"/>
        <dbReference type="ChEBI" id="CHEBI:29985"/>
        <dbReference type="ChEBI" id="CHEBI:57925"/>
        <dbReference type="ChEBI" id="CHEBI:61694"/>
        <dbReference type="EC" id="3.4.19.13"/>
    </reaction>
</comment>
<dbReference type="GO" id="GO:0006751">
    <property type="term" value="P:glutathione catabolic process"/>
    <property type="evidence" value="ECO:0007669"/>
    <property type="project" value="UniProtKB-UniRule"/>
</dbReference>
<evidence type="ECO:0000256" key="2">
    <source>
        <dbReference type="PIRSR" id="PIRSR600101-2"/>
    </source>
</evidence>
<comment type="caution">
    <text evidence="6">The sequence shown here is derived from an EMBL/GenBank/DDBJ whole genome shotgun (WGS) entry which is preliminary data.</text>
</comment>
<feature type="binding site" evidence="2">
    <location>
        <position position="1224"/>
    </location>
    <ligand>
        <name>L-glutamate</name>
        <dbReference type="ChEBI" id="CHEBI:29985"/>
    </ligand>
</feature>
<protein>
    <recommendedName>
        <fullName evidence="3">Glutathione hydrolase</fullName>
        <ecNumber evidence="3">2.3.2.2</ecNumber>
        <ecNumber evidence="3">3.4.19.13</ecNumber>
    </recommendedName>
    <alternativeName>
        <fullName evidence="3">Gamma-glutamyltransferase</fullName>
    </alternativeName>
    <alternativeName>
        <fullName evidence="3">Gamma-glutamyltranspeptidase</fullName>
    </alternativeName>
</protein>
<evidence type="ECO:0000256" key="1">
    <source>
        <dbReference type="PIRSR" id="PIRSR600101-1"/>
    </source>
</evidence>
<sequence>MSILGFALPFLRPFLGPYFGFIIDAYASVMMILFFLGFPSIRERLARVLLRDEPFFIPGLGILFVRYVIPRARRWMGSLVSSNDVQVAVVFFRIGRTACKAFYAFFVRASTRGQYTYMPLSNSPDGSEIRLIKLNPGSGDDPIRAEILHASLDSDVVERYEAVSYAWEDGHATNKLETPHGALLITPSLFHALHRFRFKDEPRMLWADAVCINQSDHAEKASQVALMNDIYASAACTLVYLGREADGSEIVGELLIHFAMASSSLYRLYGRDGMEMLRHIGSISPPMRQIFEAYKLPGLEDPAWKALAKLWARPWFRRVWVIQEFVLSPDIRVFCGEWEVSWSVFYVATIDAYMTYSFSVVPDIPNAFNGAAAHMGTEAMHMMCEYRRSALLETLSVSDVDSMRMLTINLDTMVFEEQEEFNLARRMDPKLRLRVEVPLLDLLALCDRSKATRARDHLFAVLGLSSANENDLFRADYSSKFDDIVRRFGKAFVRRGQCMDLLYQARLNIQSSRFPSWIPDWTTKFTFMGDEIDYSSLGLHSDGLYAAAGGTQCVSWVSDDPKDDSLTVRGRFVDKLSWVGGDHVKHGPIHGLIRRLRQSYDIIAELEKSSDYYVTGESLKDVWWRMLVANKTKGFSPASSDFGIGIRSRWHIMPSLCNFLLSLPPEEAKQQLVKIIGLPYYQAIYSCYTVYQIAKTDKGMIGLVPLLAEAGDEIYVLNGGAVPFVLRKGKRRLNGRRQLLTMARFLTWVALLSLIAQSHGHPYDVKYPPQTKPVETRQFSNSRGAVACESGICSTIGINILRQGGNAADAMVATVLCVGTVGMYHSGIGGGGFMLIHKPDGENESVPYEFVDFREEAPAAATENMFKNNVNASIYGGQASGVPGELRGLEHLHKTYGHLPWSKLVQPAIDVARYGFPVNNDTLKYMKMTYSKAENESFLFSDPAWAIDFAPAGTLLKFGEKLTRKRYAVTLETIASKGAGAFYEGPIADATIRTLKQKNGIMTTDDLKNYSVAIREPSQINYRGGKVTSSSAPSSGAVVAAALNVLDGYDFLGDPRRVNESTYLLDEAFKFGYGMRSNLGDPTFVKGLGEYQSQMYSNDTAREIRAKLDGRALAVKDYDPKGLESLETPGTSHIVIMDNSGLAISLTTTINLNFGSHVIVPETGVIMNNQMNDFSIPGQSNAFGFIPSEANFIRPGKRPLSSISTTMVEGPDGKVSLVTGSAGGSRIITATVQVVLNALEKNMTVHDALAAPRLHDQLEPRQVTFEYAYDNSTVAYLKEIGNNVTWVAPGQSTAQALRRLLDGTFEAAGEPRQANSGGFST</sequence>
<comment type="pathway">
    <text evidence="3">Sulfur metabolism; glutathione metabolism.</text>
</comment>
<comment type="catalytic activity">
    <reaction evidence="3">
        <text>an N-terminal (5-L-glutamyl)-[peptide] + an alpha-amino acid = 5-L-glutamyl amino acid + an N-terminal L-alpha-aminoacyl-[peptide]</text>
        <dbReference type="Rhea" id="RHEA:23904"/>
        <dbReference type="Rhea" id="RHEA-COMP:9780"/>
        <dbReference type="Rhea" id="RHEA-COMP:9795"/>
        <dbReference type="ChEBI" id="CHEBI:77644"/>
        <dbReference type="ChEBI" id="CHEBI:78597"/>
        <dbReference type="ChEBI" id="CHEBI:78599"/>
        <dbReference type="ChEBI" id="CHEBI:78608"/>
        <dbReference type="EC" id="2.3.2.2"/>
    </reaction>
</comment>
<dbReference type="InterPro" id="IPR043138">
    <property type="entry name" value="GGT_lsub"/>
</dbReference>
<dbReference type="PANTHER" id="PTHR11686:SF62">
    <property type="entry name" value="GLUTATHIONE HYDROLASE"/>
    <property type="match status" value="1"/>
</dbReference>
<keyword evidence="4" id="KW-0812">Transmembrane</keyword>
<evidence type="ECO:0000256" key="3">
    <source>
        <dbReference type="RuleBase" id="RU368068"/>
    </source>
</evidence>
<dbReference type="Proteomes" id="UP000737391">
    <property type="component" value="Unassembled WGS sequence"/>
</dbReference>
<dbReference type="EC" id="2.3.2.2" evidence="3"/>
<dbReference type="Pfam" id="PF01019">
    <property type="entry name" value="G_glu_transpept"/>
    <property type="match status" value="1"/>
</dbReference>
<keyword evidence="4" id="KW-1133">Transmembrane helix</keyword>
<dbReference type="EC" id="3.4.19.13" evidence="3"/>
<reference evidence="6" key="1">
    <citation type="submission" date="2020-01" db="EMBL/GenBank/DDBJ databases">
        <title>Identification and distribution of gene clusters putatively required for synthesis of sphingolipid metabolism inhibitors in phylogenetically diverse species of the filamentous fungus Fusarium.</title>
        <authorList>
            <person name="Kim H.-S."/>
            <person name="Busman M."/>
            <person name="Brown D.W."/>
            <person name="Divon H."/>
            <person name="Uhlig S."/>
            <person name="Proctor R.H."/>
        </authorList>
    </citation>
    <scope>NUCLEOTIDE SEQUENCE</scope>
    <source>
        <strain evidence="6">NRRL 31653</strain>
    </source>
</reference>
<keyword evidence="3" id="KW-0808">Transferase</keyword>
<dbReference type="OrthoDB" id="3553147at2759"/>
<keyword evidence="3" id="KW-0378">Hydrolase</keyword>
<dbReference type="PRINTS" id="PR01210">
    <property type="entry name" value="GGTRANSPTASE"/>
</dbReference>
<dbReference type="Gene3D" id="1.10.246.130">
    <property type="match status" value="1"/>
</dbReference>
<dbReference type="FunFam" id="3.60.20.40:FF:000008">
    <property type="entry name" value="Gamma-glutamyltranspeptidase (Eurofung)"/>
    <property type="match status" value="1"/>
</dbReference>
<comment type="function">
    <text evidence="3">Cleaves the gamma-glutamyl peptide bond of glutathione and glutathione conjugates.</text>
</comment>
<comment type="catalytic activity">
    <reaction evidence="3">
        <text>an S-substituted glutathione + H2O = an S-substituted L-cysteinylglycine + L-glutamate</text>
        <dbReference type="Rhea" id="RHEA:59468"/>
        <dbReference type="ChEBI" id="CHEBI:15377"/>
        <dbReference type="ChEBI" id="CHEBI:29985"/>
        <dbReference type="ChEBI" id="CHEBI:90779"/>
        <dbReference type="ChEBI" id="CHEBI:143103"/>
        <dbReference type="EC" id="3.4.19.13"/>
    </reaction>
</comment>
<dbReference type="InterPro" id="IPR029055">
    <property type="entry name" value="Ntn_hydrolases_N"/>
</dbReference>
<name>A0A9P5E9K1_9HYPO</name>
<evidence type="ECO:0000313" key="7">
    <source>
        <dbReference type="Proteomes" id="UP000737391"/>
    </source>
</evidence>
<dbReference type="EMBL" id="LUFC02000123">
    <property type="protein sequence ID" value="KAF4501500.1"/>
    <property type="molecule type" value="Genomic_DNA"/>
</dbReference>
<keyword evidence="7" id="KW-1185">Reference proteome</keyword>
<dbReference type="Gene3D" id="3.60.20.40">
    <property type="match status" value="1"/>
</dbReference>
<dbReference type="InterPro" id="IPR043137">
    <property type="entry name" value="GGT_ssub_C"/>
</dbReference>
<evidence type="ECO:0000256" key="4">
    <source>
        <dbReference type="SAM" id="Phobius"/>
    </source>
</evidence>
<feature type="binding site" evidence="2">
    <location>
        <begin position="1201"/>
        <end position="1202"/>
    </location>
    <ligand>
        <name>L-glutamate</name>
        <dbReference type="ChEBI" id="CHEBI:29985"/>
    </ligand>
</feature>
<feature type="domain" description="Heterokaryon incompatibility" evidence="5">
    <location>
        <begin position="160"/>
        <end position="324"/>
    </location>
</feature>
<feature type="transmembrane region" description="Helical" evidence="4">
    <location>
        <begin position="18"/>
        <end position="38"/>
    </location>
</feature>
<evidence type="ECO:0000259" key="5">
    <source>
        <dbReference type="Pfam" id="PF06985"/>
    </source>
</evidence>
<dbReference type="GO" id="GO:0005886">
    <property type="term" value="C:plasma membrane"/>
    <property type="evidence" value="ECO:0007669"/>
    <property type="project" value="TreeGrafter"/>
</dbReference>